<dbReference type="EMBL" id="JACIGW010000001">
    <property type="protein sequence ID" value="MBB4348004.1"/>
    <property type="molecule type" value="Genomic_DNA"/>
</dbReference>
<reference evidence="4 5" key="1">
    <citation type="submission" date="2020-08" db="EMBL/GenBank/DDBJ databases">
        <title>Genomic Encyclopedia of Type Strains, Phase IV (KMG-V): Genome sequencing to study the core and pangenomes of soil and plant-associated prokaryotes.</title>
        <authorList>
            <person name="Whitman W."/>
        </authorList>
    </citation>
    <scope>NUCLEOTIDE SEQUENCE [LARGE SCALE GENOMIC DNA]</scope>
    <source>
        <strain evidence="2 5">SEMIA 444</strain>
        <strain evidence="1 4">SEMIA 448</strain>
        <strain evidence="3 6">SEMIA 452</strain>
    </source>
</reference>
<dbReference type="AlphaFoldDB" id="A0A7W6WNN0"/>
<comment type="caution">
    <text evidence="1">The sequence shown here is derived from an EMBL/GenBank/DDBJ whole genome shotgun (WGS) entry which is preliminary data.</text>
</comment>
<name>A0A7W6WNN0_9HYPH</name>
<evidence type="ECO:0000313" key="5">
    <source>
        <dbReference type="Proteomes" id="UP000524535"/>
    </source>
</evidence>
<evidence type="ECO:0008006" key="7">
    <source>
        <dbReference type="Google" id="ProtNLM"/>
    </source>
</evidence>
<dbReference type="Proteomes" id="UP000520770">
    <property type="component" value="Unassembled WGS sequence"/>
</dbReference>
<proteinExistence type="predicted"/>
<evidence type="ECO:0000313" key="1">
    <source>
        <dbReference type="EMBL" id="MBB4348004.1"/>
    </source>
</evidence>
<dbReference type="Proteomes" id="UP000576087">
    <property type="component" value="Unassembled WGS sequence"/>
</dbReference>
<organism evidence="1 4">
    <name type="scientific">Aliirhizobium cellulosilyticum</name>
    <dbReference type="NCBI Taxonomy" id="393664"/>
    <lineage>
        <taxon>Bacteria</taxon>
        <taxon>Pseudomonadati</taxon>
        <taxon>Pseudomonadota</taxon>
        <taxon>Alphaproteobacteria</taxon>
        <taxon>Hyphomicrobiales</taxon>
        <taxon>Rhizobiaceae</taxon>
        <taxon>Aliirhizobium</taxon>
    </lineage>
</organism>
<dbReference type="EMBL" id="JACIGY010000001">
    <property type="protein sequence ID" value="MBB4409602.1"/>
    <property type="molecule type" value="Genomic_DNA"/>
</dbReference>
<dbReference type="RefSeq" id="WP_183822083.1">
    <property type="nucleotide sequence ID" value="NZ_JACIGW010000001.1"/>
</dbReference>
<evidence type="ECO:0000313" key="4">
    <source>
        <dbReference type="Proteomes" id="UP000520770"/>
    </source>
</evidence>
<protein>
    <recommendedName>
        <fullName evidence="7">HNH nuclease domain-containing protein</fullName>
    </recommendedName>
</protein>
<evidence type="ECO:0000313" key="2">
    <source>
        <dbReference type="EMBL" id="MBB4409602.1"/>
    </source>
</evidence>
<dbReference type="EMBL" id="JACIHM010000001">
    <property type="protein sequence ID" value="MBB4444290.1"/>
    <property type="molecule type" value="Genomic_DNA"/>
</dbReference>
<keyword evidence="5" id="KW-1185">Reference proteome</keyword>
<sequence>MAGNASRGEMIKYIRDVVLACDQDECLIWPFSLGRGMLMVDGKRVNAARYVCTMAHGEPRNSNMQAAHSCGNGHKSCVNKRHIRWATPRENSLDKIGHGTHLSGENVGTAKLSDRDIVAIRWLRQKSVSRADLATAFGVSYQHIARIELMETRVRTVKNGESGD</sequence>
<gene>
    <name evidence="2" type="ORF">GGE31_000073</name>
    <name evidence="1" type="ORF">GGE33_001712</name>
    <name evidence="3" type="ORF">GGE35_000072</name>
</gene>
<dbReference type="InterPro" id="IPR044925">
    <property type="entry name" value="His-Me_finger_sf"/>
</dbReference>
<evidence type="ECO:0000313" key="3">
    <source>
        <dbReference type="EMBL" id="MBB4444290.1"/>
    </source>
</evidence>
<dbReference type="Proteomes" id="UP000524535">
    <property type="component" value="Unassembled WGS sequence"/>
</dbReference>
<evidence type="ECO:0000313" key="6">
    <source>
        <dbReference type="Proteomes" id="UP000576087"/>
    </source>
</evidence>
<dbReference type="SUPFAM" id="SSF54060">
    <property type="entry name" value="His-Me finger endonucleases"/>
    <property type="match status" value="1"/>
</dbReference>
<accession>A0A7W6WNN0</accession>